<proteinExistence type="predicted"/>
<sequence>MKSRTLIFILSIWLFGTCLTYGIADDFEWPRWRGPNGGGISNETNWNPEALAGGPKILWKVNVGLGHSNVAIKDNCLYTMGFKEVYCLNAETGEEIWQHSFESYQSPQSTPTIEGKHVYALSSTGTLLCLKAKNGKIRWERDLVGEFKSENIPYGYSGSPVIEGGLIILNVNTAGIALNKKT</sequence>
<dbReference type="Gene3D" id="2.130.10.10">
    <property type="entry name" value="YVTN repeat-like/Quinoprotein amine dehydrogenase"/>
    <property type="match status" value="1"/>
</dbReference>
<dbReference type="InterPro" id="IPR015943">
    <property type="entry name" value="WD40/YVTN_repeat-like_dom_sf"/>
</dbReference>
<feature type="non-terminal residue" evidence="2">
    <location>
        <position position="182"/>
    </location>
</feature>
<organism evidence="2">
    <name type="scientific">marine sediment metagenome</name>
    <dbReference type="NCBI Taxonomy" id="412755"/>
    <lineage>
        <taxon>unclassified sequences</taxon>
        <taxon>metagenomes</taxon>
        <taxon>ecological metagenomes</taxon>
    </lineage>
</organism>
<protein>
    <recommendedName>
        <fullName evidence="1">Pyrrolo-quinoline quinone repeat domain-containing protein</fullName>
    </recommendedName>
</protein>
<dbReference type="SUPFAM" id="SSF50998">
    <property type="entry name" value="Quinoprotein alcohol dehydrogenase-like"/>
    <property type="match status" value="1"/>
</dbReference>
<evidence type="ECO:0000259" key="1">
    <source>
        <dbReference type="Pfam" id="PF13360"/>
    </source>
</evidence>
<dbReference type="SMART" id="SM00564">
    <property type="entry name" value="PQQ"/>
    <property type="match status" value="2"/>
</dbReference>
<dbReference type="PANTHER" id="PTHR34512">
    <property type="entry name" value="CELL SURFACE PROTEIN"/>
    <property type="match status" value="1"/>
</dbReference>
<dbReference type="InterPro" id="IPR011047">
    <property type="entry name" value="Quinoprotein_ADH-like_sf"/>
</dbReference>
<feature type="domain" description="Pyrrolo-quinoline quinone repeat" evidence="1">
    <location>
        <begin position="57"/>
        <end position="171"/>
    </location>
</feature>
<accession>X1DGG7</accession>
<dbReference type="InterPro" id="IPR018391">
    <property type="entry name" value="PQQ_b-propeller_rpt"/>
</dbReference>
<dbReference type="Pfam" id="PF13360">
    <property type="entry name" value="PQQ_2"/>
    <property type="match status" value="1"/>
</dbReference>
<name>X1DGG7_9ZZZZ</name>
<dbReference type="EMBL" id="BART01027637">
    <property type="protein sequence ID" value="GAG95496.1"/>
    <property type="molecule type" value="Genomic_DNA"/>
</dbReference>
<dbReference type="InterPro" id="IPR002372">
    <property type="entry name" value="PQQ_rpt_dom"/>
</dbReference>
<evidence type="ECO:0000313" key="2">
    <source>
        <dbReference type="EMBL" id="GAG95496.1"/>
    </source>
</evidence>
<reference evidence="2" key="1">
    <citation type="journal article" date="2014" name="Front. Microbiol.">
        <title>High frequency of phylogenetically diverse reductive dehalogenase-homologous genes in deep subseafloor sedimentary metagenomes.</title>
        <authorList>
            <person name="Kawai M."/>
            <person name="Futagami T."/>
            <person name="Toyoda A."/>
            <person name="Takaki Y."/>
            <person name="Nishi S."/>
            <person name="Hori S."/>
            <person name="Arai W."/>
            <person name="Tsubouchi T."/>
            <person name="Morono Y."/>
            <person name="Uchiyama I."/>
            <person name="Ito T."/>
            <person name="Fujiyama A."/>
            <person name="Inagaki F."/>
            <person name="Takami H."/>
        </authorList>
    </citation>
    <scope>NUCLEOTIDE SEQUENCE</scope>
    <source>
        <strain evidence="2">Expedition CK06-06</strain>
    </source>
</reference>
<gene>
    <name evidence="2" type="ORF">S01H4_48950</name>
</gene>
<comment type="caution">
    <text evidence="2">The sequence shown here is derived from an EMBL/GenBank/DDBJ whole genome shotgun (WGS) entry which is preliminary data.</text>
</comment>
<dbReference type="AlphaFoldDB" id="X1DGG7"/>
<dbReference type="PANTHER" id="PTHR34512:SF30">
    <property type="entry name" value="OUTER MEMBRANE PROTEIN ASSEMBLY FACTOR BAMB"/>
    <property type="match status" value="1"/>
</dbReference>